<dbReference type="InterPro" id="IPR011032">
    <property type="entry name" value="GroES-like_sf"/>
</dbReference>
<evidence type="ECO:0000256" key="2">
    <source>
        <dbReference type="ARBA" id="ARBA00022723"/>
    </source>
</evidence>
<accession>A0ABW3VIR4</accession>
<evidence type="ECO:0000313" key="9">
    <source>
        <dbReference type="Proteomes" id="UP001597182"/>
    </source>
</evidence>
<dbReference type="InterPro" id="IPR023921">
    <property type="entry name" value="ADH_Zn_actinomycetes"/>
</dbReference>
<dbReference type="Gene3D" id="3.40.50.720">
    <property type="entry name" value="NAD(P)-binding Rossmann-like Domain"/>
    <property type="match status" value="1"/>
</dbReference>
<dbReference type="InterPro" id="IPR013149">
    <property type="entry name" value="ADH-like_C"/>
</dbReference>
<organism evidence="8 9">
    <name type="scientific">Pseudonocardia benzenivorans</name>
    <dbReference type="NCBI Taxonomy" id="228005"/>
    <lineage>
        <taxon>Bacteria</taxon>
        <taxon>Bacillati</taxon>
        <taxon>Actinomycetota</taxon>
        <taxon>Actinomycetes</taxon>
        <taxon>Pseudonocardiales</taxon>
        <taxon>Pseudonocardiaceae</taxon>
        <taxon>Pseudonocardia</taxon>
    </lineage>
</organism>
<dbReference type="RefSeq" id="WP_013672865.1">
    <property type="nucleotide sequence ID" value="NZ_BAABKS010000022.1"/>
</dbReference>
<proteinExistence type="inferred from homology"/>
<evidence type="ECO:0000256" key="4">
    <source>
        <dbReference type="ARBA" id="ARBA00023002"/>
    </source>
</evidence>
<dbReference type="PANTHER" id="PTHR43880">
    <property type="entry name" value="ALCOHOL DEHYDROGENASE"/>
    <property type="match status" value="1"/>
</dbReference>
<dbReference type="PANTHER" id="PTHR43880:SF12">
    <property type="entry name" value="ALCOHOL DEHYDROGENASE CLASS-3"/>
    <property type="match status" value="1"/>
</dbReference>
<dbReference type="PROSITE" id="PS00059">
    <property type="entry name" value="ADH_ZINC"/>
    <property type="match status" value="1"/>
</dbReference>
<comment type="cofactor">
    <cofactor evidence="6">
        <name>Zn(2+)</name>
        <dbReference type="ChEBI" id="CHEBI:29105"/>
    </cofactor>
</comment>
<comment type="similarity">
    <text evidence="1 6">Belongs to the zinc-containing alcohol dehydrogenase family.</text>
</comment>
<reference evidence="9" key="1">
    <citation type="journal article" date="2019" name="Int. J. Syst. Evol. Microbiol.">
        <title>The Global Catalogue of Microorganisms (GCM) 10K type strain sequencing project: providing services to taxonomists for standard genome sequencing and annotation.</title>
        <authorList>
            <consortium name="The Broad Institute Genomics Platform"/>
            <consortium name="The Broad Institute Genome Sequencing Center for Infectious Disease"/>
            <person name="Wu L."/>
            <person name="Ma J."/>
        </authorList>
    </citation>
    <scope>NUCLEOTIDE SEQUENCE [LARGE SCALE GENOMIC DNA]</scope>
    <source>
        <strain evidence="9">CCUG 49018</strain>
    </source>
</reference>
<feature type="domain" description="Enoyl reductase (ER)" evidence="7">
    <location>
        <begin position="12"/>
        <end position="366"/>
    </location>
</feature>
<evidence type="ECO:0000256" key="1">
    <source>
        <dbReference type="ARBA" id="ARBA00008072"/>
    </source>
</evidence>
<dbReference type="Pfam" id="PF08240">
    <property type="entry name" value="ADH_N"/>
    <property type="match status" value="1"/>
</dbReference>
<dbReference type="InterPro" id="IPR020843">
    <property type="entry name" value="ER"/>
</dbReference>
<keyword evidence="3 6" id="KW-0862">Zinc</keyword>
<evidence type="ECO:0000256" key="3">
    <source>
        <dbReference type="ARBA" id="ARBA00022833"/>
    </source>
</evidence>
<dbReference type="CDD" id="cd08279">
    <property type="entry name" value="Zn_ADH_class_III"/>
    <property type="match status" value="1"/>
</dbReference>
<dbReference type="InterPro" id="IPR013154">
    <property type="entry name" value="ADH-like_N"/>
</dbReference>
<dbReference type="NCBIfam" id="TIGR03989">
    <property type="entry name" value="Rxyl_3153"/>
    <property type="match status" value="1"/>
</dbReference>
<dbReference type="Gene3D" id="3.90.180.10">
    <property type="entry name" value="Medium-chain alcohol dehydrogenases, catalytic domain"/>
    <property type="match status" value="1"/>
</dbReference>
<keyword evidence="5" id="KW-0520">NAD</keyword>
<evidence type="ECO:0000259" key="7">
    <source>
        <dbReference type="SMART" id="SM00829"/>
    </source>
</evidence>
<dbReference type="InterPro" id="IPR036291">
    <property type="entry name" value="NAD(P)-bd_dom_sf"/>
</dbReference>
<dbReference type="SMART" id="SM00829">
    <property type="entry name" value="PKS_ER"/>
    <property type="match status" value="1"/>
</dbReference>
<comment type="caution">
    <text evidence="8">The sequence shown here is derived from an EMBL/GenBank/DDBJ whole genome shotgun (WGS) entry which is preliminary data.</text>
</comment>
<evidence type="ECO:0000313" key="8">
    <source>
        <dbReference type="EMBL" id="MFD1234756.1"/>
    </source>
</evidence>
<dbReference type="Pfam" id="PF00107">
    <property type="entry name" value="ADH_zinc_N"/>
    <property type="match status" value="1"/>
</dbReference>
<name>A0ABW3VIR4_9PSEU</name>
<dbReference type="Proteomes" id="UP001597182">
    <property type="component" value="Unassembled WGS sequence"/>
</dbReference>
<dbReference type="EMBL" id="JBHTMB010000140">
    <property type="protein sequence ID" value="MFD1234756.1"/>
    <property type="molecule type" value="Genomic_DNA"/>
</dbReference>
<keyword evidence="4" id="KW-0560">Oxidoreductase</keyword>
<keyword evidence="2 6" id="KW-0479">Metal-binding</keyword>
<dbReference type="SUPFAM" id="SSF50129">
    <property type="entry name" value="GroES-like"/>
    <property type="match status" value="2"/>
</dbReference>
<protein>
    <submittedName>
        <fullName evidence="8">Zn-dependent alcohol dehydrogenase</fullName>
    </submittedName>
</protein>
<evidence type="ECO:0000256" key="5">
    <source>
        <dbReference type="ARBA" id="ARBA00023027"/>
    </source>
</evidence>
<evidence type="ECO:0000256" key="6">
    <source>
        <dbReference type="RuleBase" id="RU361277"/>
    </source>
</evidence>
<gene>
    <name evidence="8" type="ORF">ACFQ34_15805</name>
</gene>
<sequence length="370" mass="38897">MKTTAAVLHEVGKPLQIEELDLADPGEHEVRVRWTHTGLCHSDLHVLQGDLGAWLPIVLGHEGAGIVEEVGPGVTRVAPGDHFVASFLPTCGTCHWCAIGRQNLCDMGAATMRGHLPSGNWPLSGKAGRYGAMCMIGAFSTHGVIHESSAVKIAPEFPLQVAALVGCGVPTGWGSAVNSANVRPGDTVVIYGIGGIGINAVQGARLAGGRHIIAVDPVQLKRDTAMSLGATHAVATAEEAKELAKDLSRGVGATSAIITVGNVTSDVVDAAFEAISKDGTVVITALAPFADRTITLSGTEAVLWRKTIRGSLFGDCNPTTDIPRLLELYRDGSLKLDELITRTYTLDQINEGYEHLLAGELVRGVIVHEH</sequence>
<dbReference type="SUPFAM" id="SSF51735">
    <property type="entry name" value="NAD(P)-binding Rossmann-fold domains"/>
    <property type="match status" value="1"/>
</dbReference>
<keyword evidence="9" id="KW-1185">Reference proteome</keyword>
<dbReference type="InterPro" id="IPR002328">
    <property type="entry name" value="ADH_Zn_CS"/>
</dbReference>